<name>A0A1H8IWA0_9RHOB</name>
<keyword evidence="3" id="KW-1185">Reference proteome</keyword>
<accession>A0A1H8IWA0</accession>
<dbReference type="RefSeq" id="WP_050519777.1">
    <property type="nucleotide sequence ID" value="NZ_FOCO01000022.1"/>
</dbReference>
<feature type="signal peptide" evidence="1">
    <location>
        <begin position="1"/>
        <end position="27"/>
    </location>
</feature>
<dbReference type="EMBL" id="FOCO01000022">
    <property type="protein sequence ID" value="SEN72913.1"/>
    <property type="molecule type" value="Genomic_DNA"/>
</dbReference>
<keyword evidence="1" id="KW-0732">Signal</keyword>
<evidence type="ECO:0000313" key="3">
    <source>
        <dbReference type="Proteomes" id="UP000183002"/>
    </source>
</evidence>
<proteinExistence type="predicted"/>
<sequence>MKIRTVTPRYWVGLALMSAAVGGMAQAQTAPEAATAVVQTEGGEGGEAGAVAGVDAPTAYVVRIAIVEGHLDAAANLYAKGMVDEAIGLSYHPEAEMMDDVRAGLAANGAADFSPQMQAFSSVMEAGGDPATALAAFKDAATAAMGAPDAKMRFTVALAVLRAAAAEYAGSIEGGAVVDVMAYHEAEAFVGVARDLLTPLVADADLGTLAGRAQSAMDPAAAAFGRDGTAFAANDPAILLAVAARVELLSSQVR</sequence>
<gene>
    <name evidence="2" type="ORF">SAMN05216227_102223</name>
</gene>
<protein>
    <submittedName>
        <fullName evidence="2">Uncharacterized protein</fullName>
    </submittedName>
</protein>
<organism evidence="2 3">
    <name type="scientific">Pseudorhodobacter antarcticus</name>
    <dbReference type="NCBI Taxonomy" id="1077947"/>
    <lineage>
        <taxon>Bacteria</taxon>
        <taxon>Pseudomonadati</taxon>
        <taxon>Pseudomonadota</taxon>
        <taxon>Alphaproteobacteria</taxon>
        <taxon>Rhodobacterales</taxon>
        <taxon>Paracoccaceae</taxon>
        <taxon>Pseudorhodobacter</taxon>
    </lineage>
</organism>
<feature type="chain" id="PRO_5010220305" evidence="1">
    <location>
        <begin position="28"/>
        <end position="254"/>
    </location>
</feature>
<reference evidence="2 3" key="1">
    <citation type="submission" date="2016-10" db="EMBL/GenBank/DDBJ databases">
        <authorList>
            <person name="de Groot N.N."/>
        </authorList>
    </citation>
    <scope>NUCLEOTIDE SEQUENCE [LARGE SCALE GENOMIC DNA]</scope>
    <source>
        <strain evidence="2 3">CGMCC 1.10836</strain>
    </source>
</reference>
<dbReference type="Proteomes" id="UP000183002">
    <property type="component" value="Unassembled WGS sequence"/>
</dbReference>
<dbReference type="OrthoDB" id="7359338at2"/>
<evidence type="ECO:0000256" key="1">
    <source>
        <dbReference type="SAM" id="SignalP"/>
    </source>
</evidence>
<dbReference type="STRING" id="1077947.SAMN05216227_102223"/>
<evidence type="ECO:0000313" key="2">
    <source>
        <dbReference type="EMBL" id="SEN72913.1"/>
    </source>
</evidence>
<dbReference type="AlphaFoldDB" id="A0A1H8IWA0"/>